<name>A0A392UY32_9FABA</name>
<dbReference type="AlphaFoldDB" id="A0A392UY32"/>
<comment type="caution">
    <text evidence="1">The sequence shown here is derived from an EMBL/GenBank/DDBJ whole genome shotgun (WGS) entry which is preliminary data.</text>
</comment>
<feature type="non-terminal residue" evidence="1">
    <location>
        <position position="1"/>
    </location>
</feature>
<keyword evidence="2" id="KW-1185">Reference proteome</keyword>
<accession>A0A392UY32</accession>
<dbReference type="Proteomes" id="UP000265520">
    <property type="component" value="Unassembled WGS sequence"/>
</dbReference>
<protein>
    <submittedName>
        <fullName evidence="1">Uncharacterized protein</fullName>
    </submittedName>
</protein>
<evidence type="ECO:0000313" key="2">
    <source>
        <dbReference type="Proteomes" id="UP000265520"/>
    </source>
</evidence>
<evidence type="ECO:0000313" key="1">
    <source>
        <dbReference type="EMBL" id="MCI80767.1"/>
    </source>
</evidence>
<proteinExistence type="predicted"/>
<organism evidence="1 2">
    <name type="scientific">Trifolium medium</name>
    <dbReference type="NCBI Taxonomy" id="97028"/>
    <lineage>
        <taxon>Eukaryota</taxon>
        <taxon>Viridiplantae</taxon>
        <taxon>Streptophyta</taxon>
        <taxon>Embryophyta</taxon>
        <taxon>Tracheophyta</taxon>
        <taxon>Spermatophyta</taxon>
        <taxon>Magnoliopsida</taxon>
        <taxon>eudicotyledons</taxon>
        <taxon>Gunneridae</taxon>
        <taxon>Pentapetalae</taxon>
        <taxon>rosids</taxon>
        <taxon>fabids</taxon>
        <taxon>Fabales</taxon>
        <taxon>Fabaceae</taxon>
        <taxon>Papilionoideae</taxon>
        <taxon>50 kb inversion clade</taxon>
        <taxon>NPAAA clade</taxon>
        <taxon>Hologalegina</taxon>
        <taxon>IRL clade</taxon>
        <taxon>Trifolieae</taxon>
        <taxon>Trifolium</taxon>
    </lineage>
</organism>
<reference evidence="1 2" key="1">
    <citation type="journal article" date="2018" name="Front. Plant Sci.">
        <title>Red Clover (Trifolium pratense) and Zigzag Clover (T. medium) - A Picture of Genomic Similarities and Differences.</title>
        <authorList>
            <person name="Dluhosova J."/>
            <person name="Istvanek J."/>
            <person name="Nedelnik J."/>
            <person name="Repkova J."/>
        </authorList>
    </citation>
    <scope>NUCLEOTIDE SEQUENCE [LARGE SCALE GENOMIC DNA]</scope>
    <source>
        <strain evidence="2">cv. 10/8</strain>
        <tissue evidence="1">Leaf</tissue>
    </source>
</reference>
<sequence>PHLGGRLGDLMRASCWWRNVSLLGDLEDDTSYWFSNGVAKMVGNGHMTSFWFDHWLGGAPLRTLFQRLFLVSA</sequence>
<dbReference type="EMBL" id="LXQA011002801">
    <property type="protein sequence ID" value="MCI80767.1"/>
    <property type="molecule type" value="Genomic_DNA"/>
</dbReference>